<proteinExistence type="predicted"/>
<sequence>MLFSIGKKVVVVEQEKAELVNKWIKMDAISIDKKLFDCYNEELCFYKNIISNTISAKSLNL</sequence>
<accession>A0ABQ1HB43</accession>
<keyword evidence="2" id="KW-1185">Reference proteome</keyword>
<dbReference type="Proteomes" id="UP000658793">
    <property type="component" value="Unassembled WGS sequence"/>
</dbReference>
<organism evidence="1 2">
    <name type="scientific">Flavobacterium palustre</name>
    <dbReference type="NCBI Taxonomy" id="1476463"/>
    <lineage>
        <taxon>Bacteria</taxon>
        <taxon>Pseudomonadati</taxon>
        <taxon>Bacteroidota</taxon>
        <taxon>Flavobacteriia</taxon>
        <taxon>Flavobacteriales</taxon>
        <taxon>Flavobacteriaceae</taxon>
        <taxon>Flavobacterium</taxon>
    </lineage>
</organism>
<evidence type="ECO:0000313" key="1">
    <source>
        <dbReference type="EMBL" id="GGA67465.1"/>
    </source>
</evidence>
<protein>
    <submittedName>
        <fullName evidence="1">Uncharacterized protein</fullName>
    </submittedName>
</protein>
<dbReference type="EMBL" id="BMGA01000001">
    <property type="protein sequence ID" value="GGA67465.1"/>
    <property type="molecule type" value="Genomic_DNA"/>
</dbReference>
<comment type="caution">
    <text evidence="1">The sequence shown here is derived from an EMBL/GenBank/DDBJ whole genome shotgun (WGS) entry which is preliminary data.</text>
</comment>
<evidence type="ECO:0000313" key="2">
    <source>
        <dbReference type="Proteomes" id="UP000658793"/>
    </source>
</evidence>
<gene>
    <name evidence="1" type="ORF">GCM10008015_05270</name>
</gene>
<reference evidence="2" key="1">
    <citation type="journal article" date="2019" name="Int. J. Syst. Evol. Microbiol.">
        <title>The Global Catalogue of Microorganisms (GCM) 10K type strain sequencing project: providing services to taxonomists for standard genome sequencing and annotation.</title>
        <authorList>
            <consortium name="The Broad Institute Genomics Platform"/>
            <consortium name="The Broad Institute Genome Sequencing Center for Infectious Disease"/>
            <person name="Wu L."/>
            <person name="Ma J."/>
        </authorList>
    </citation>
    <scope>NUCLEOTIDE SEQUENCE [LARGE SCALE GENOMIC DNA]</scope>
    <source>
        <strain evidence="2">CGMCC 1.12811</strain>
    </source>
</reference>
<name>A0ABQ1HB43_9FLAO</name>